<evidence type="ECO:0000256" key="3">
    <source>
        <dbReference type="SAM" id="MobiDB-lite"/>
    </source>
</evidence>
<gene>
    <name evidence="5" type="ORF">FisN_28Hh039</name>
</gene>
<feature type="region of interest" description="Disordered" evidence="3">
    <location>
        <begin position="70"/>
        <end position="104"/>
    </location>
</feature>
<evidence type="ECO:0000313" key="5">
    <source>
        <dbReference type="EMBL" id="GAX25570.1"/>
    </source>
</evidence>
<accession>A0A1Z5KGW9</accession>
<organism evidence="5 6">
    <name type="scientific">Fistulifera solaris</name>
    <name type="common">Oleaginous diatom</name>
    <dbReference type="NCBI Taxonomy" id="1519565"/>
    <lineage>
        <taxon>Eukaryota</taxon>
        <taxon>Sar</taxon>
        <taxon>Stramenopiles</taxon>
        <taxon>Ochrophyta</taxon>
        <taxon>Bacillariophyta</taxon>
        <taxon>Bacillariophyceae</taxon>
        <taxon>Bacillariophycidae</taxon>
        <taxon>Naviculales</taxon>
        <taxon>Naviculaceae</taxon>
        <taxon>Fistulifera</taxon>
    </lineage>
</organism>
<evidence type="ECO:0000256" key="2">
    <source>
        <dbReference type="ARBA" id="ARBA00022737"/>
    </source>
</evidence>
<feature type="region of interest" description="Disordered" evidence="3">
    <location>
        <begin position="340"/>
        <end position="361"/>
    </location>
</feature>
<dbReference type="InterPro" id="IPR006652">
    <property type="entry name" value="Kelch_1"/>
</dbReference>
<dbReference type="InParanoid" id="A0A1Z5KGW9"/>
<keyword evidence="2" id="KW-0677">Repeat</keyword>
<keyword evidence="1" id="KW-0880">Kelch repeat</keyword>
<dbReference type="Pfam" id="PF24681">
    <property type="entry name" value="Kelch_KLHDC2_KLHL20_DRC7"/>
    <property type="match status" value="1"/>
</dbReference>
<dbReference type="Pfam" id="PF01344">
    <property type="entry name" value="Kelch_1"/>
    <property type="match status" value="2"/>
</dbReference>
<evidence type="ECO:0000313" key="6">
    <source>
        <dbReference type="Proteomes" id="UP000198406"/>
    </source>
</evidence>
<dbReference type="SUPFAM" id="SSF54695">
    <property type="entry name" value="POZ domain"/>
    <property type="match status" value="1"/>
</dbReference>
<dbReference type="PANTHER" id="PTHR46093:SF3">
    <property type="entry name" value="ACYL-COA-BINDING DOMAIN-CONTAINING PROTEIN 4"/>
    <property type="match status" value="1"/>
</dbReference>
<dbReference type="Pfam" id="PF00651">
    <property type="entry name" value="BTB"/>
    <property type="match status" value="1"/>
</dbReference>
<dbReference type="InterPro" id="IPR015915">
    <property type="entry name" value="Kelch-typ_b-propeller"/>
</dbReference>
<name>A0A1Z5KGW9_FISSO</name>
<dbReference type="PANTHER" id="PTHR46093">
    <property type="entry name" value="ACYL-COA-BINDING DOMAIN-CONTAINING PROTEIN 5"/>
    <property type="match status" value="1"/>
</dbReference>
<dbReference type="AlphaFoldDB" id="A0A1Z5KGW9"/>
<dbReference type="Proteomes" id="UP000198406">
    <property type="component" value="Unassembled WGS sequence"/>
</dbReference>
<dbReference type="EMBL" id="BDSP01000228">
    <property type="protein sequence ID" value="GAX25570.1"/>
    <property type="molecule type" value="Genomic_DNA"/>
</dbReference>
<dbReference type="SMART" id="SM00225">
    <property type="entry name" value="BTB"/>
    <property type="match status" value="1"/>
</dbReference>
<reference evidence="5 6" key="1">
    <citation type="journal article" date="2015" name="Plant Cell">
        <title>Oil accumulation by the oleaginous diatom Fistulifera solaris as revealed by the genome and transcriptome.</title>
        <authorList>
            <person name="Tanaka T."/>
            <person name="Maeda Y."/>
            <person name="Veluchamy A."/>
            <person name="Tanaka M."/>
            <person name="Abida H."/>
            <person name="Marechal E."/>
            <person name="Bowler C."/>
            <person name="Muto M."/>
            <person name="Sunaga Y."/>
            <person name="Tanaka M."/>
            <person name="Yoshino T."/>
            <person name="Taniguchi T."/>
            <person name="Fukuda Y."/>
            <person name="Nemoto M."/>
            <person name="Matsumoto M."/>
            <person name="Wong P.S."/>
            <person name="Aburatani S."/>
            <person name="Fujibuchi W."/>
        </authorList>
    </citation>
    <scope>NUCLEOTIDE SEQUENCE [LARGE SCALE GENOMIC DNA]</scope>
    <source>
        <strain evidence="5 6">JPCC DA0580</strain>
    </source>
</reference>
<feature type="domain" description="BTB" evidence="4">
    <location>
        <begin position="492"/>
        <end position="559"/>
    </location>
</feature>
<evidence type="ECO:0000256" key="1">
    <source>
        <dbReference type="ARBA" id="ARBA00022441"/>
    </source>
</evidence>
<dbReference type="OrthoDB" id="10251809at2759"/>
<dbReference type="SUPFAM" id="SSF117281">
    <property type="entry name" value="Kelch motif"/>
    <property type="match status" value="3"/>
</dbReference>
<dbReference type="PROSITE" id="PS50097">
    <property type="entry name" value="BTB"/>
    <property type="match status" value="1"/>
</dbReference>
<protein>
    <submittedName>
        <fullName evidence="5">Ankyrin repeat and BTB/POZ domain-containing protein 2</fullName>
    </submittedName>
</protein>
<sequence length="642" mass="72660">MRWSEINHEHSTAPTIKNHSVTHFNGYLFCFGGYDGRRNHMTLLIYHIAEERWIRPQQTTMDGNLEFRINDGDDDDDYSTHHHTQSKNNSTIVVQGSPPPGRNGHSATLAMDDEENAKIVIIGGWLGTGPLAASDMHVLDVSAGGRQLRWYQPPIKGTPPGPCNMHSADYVAHRREVYVFRGGNGREYLNDLHALHVDTLTWRLVETNGEAPQPRANHSSAMLEHELCLFGGWNGTERLNDIHILDTQTSTWTRPRVGGVLPHPRAGMTLTALRGRLLLFGGSGTSAKCFNDLQILDRQEMVWLDVSQSDSSENRVGTVAVARREFDRDDAPTFRFGGSDYGMPCHRNGHHSTDSSSPQNDGLLLEHQQQQQQQDGFSIRHGTDWRSRDMAGQIRDATASVRSLHVSPNPNDEDSVPTVVVHGEGPGRRAGHTATVVHRKVYVFGGSCGSDYLNDFFVLDTDPRPQLEVSEPNSLQLFDRRLWHFFNEQEFSDVTFLVQGQRVYGHKMVLSIVSDCFRAMFTTGFREENENEIVIRDCSHSAFLAMMEYIYTGFIPKSLSYPTQQQNADIRQLDRIIEMLELADRFFLDHLKQVCENMLQSAVSPDTVEYLLQVSQKTNATQLQLICEHLIRNRGDTIRLER</sequence>
<dbReference type="Gene3D" id="2.120.10.80">
    <property type="entry name" value="Kelch-type beta propeller"/>
    <property type="match status" value="2"/>
</dbReference>
<proteinExistence type="predicted"/>
<dbReference type="InterPro" id="IPR011333">
    <property type="entry name" value="SKP1/BTB/POZ_sf"/>
</dbReference>
<dbReference type="InterPro" id="IPR000210">
    <property type="entry name" value="BTB/POZ_dom"/>
</dbReference>
<comment type="caution">
    <text evidence="5">The sequence shown here is derived from an EMBL/GenBank/DDBJ whole genome shotgun (WGS) entry which is preliminary data.</text>
</comment>
<dbReference type="Gene3D" id="3.30.710.10">
    <property type="entry name" value="Potassium Channel Kv1.1, Chain A"/>
    <property type="match status" value="1"/>
</dbReference>
<evidence type="ECO:0000259" key="4">
    <source>
        <dbReference type="PROSITE" id="PS50097"/>
    </source>
</evidence>
<keyword evidence="6" id="KW-1185">Reference proteome</keyword>